<protein>
    <recommendedName>
        <fullName evidence="5">Proline dehydrogenase PutA domain-containing protein</fullName>
    </recommendedName>
</protein>
<organism evidence="4">
    <name type="scientific">marine metagenome</name>
    <dbReference type="NCBI Taxonomy" id="408172"/>
    <lineage>
        <taxon>unclassified sequences</taxon>
        <taxon>metagenomes</taxon>
        <taxon>ecological metagenomes</taxon>
    </lineage>
</organism>
<dbReference type="InterPro" id="IPR024082">
    <property type="entry name" value="PRODH_PutA_dom_II"/>
</dbReference>
<evidence type="ECO:0000256" key="1">
    <source>
        <dbReference type="ARBA" id="ARBA00023002"/>
    </source>
</evidence>
<dbReference type="Pfam" id="PF01619">
    <property type="entry name" value="Pro_dh"/>
    <property type="match status" value="1"/>
</dbReference>
<dbReference type="InterPro" id="IPR029041">
    <property type="entry name" value="FAD-linked_oxidoreductase-like"/>
</dbReference>
<dbReference type="Pfam" id="PF14850">
    <property type="entry name" value="Pro_dh-DNA_bdg"/>
    <property type="match status" value="1"/>
</dbReference>
<dbReference type="GO" id="GO:0003842">
    <property type="term" value="F:L-glutamate gamma-semialdehyde dehydrogenase activity"/>
    <property type="evidence" value="ECO:0007669"/>
    <property type="project" value="InterPro"/>
</dbReference>
<dbReference type="AlphaFoldDB" id="A0A382GMR8"/>
<accession>A0A382GMR8</accession>
<evidence type="ECO:0000313" key="4">
    <source>
        <dbReference type="EMBL" id="SVB76192.1"/>
    </source>
</evidence>
<evidence type="ECO:0008006" key="5">
    <source>
        <dbReference type="Google" id="ProtNLM"/>
    </source>
</evidence>
<dbReference type="SUPFAM" id="SSF51730">
    <property type="entry name" value="FAD-linked oxidoreductase"/>
    <property type="match status" value="1"/>
</dbReference>
<sequence>MNTASDKARQRIQAVRREGESTRIYALLEEWQPDADLQVEVQGRALGLVEKVRAQRSPNLLEAFLAEYGLSTDEGVGMMCLAEALLRVPDSTTIDALIEDKIVPGRWSRHLNHSSSSLVNASTWALLLSGKLLNPDLAGGIVDSLRATVKRIGEPAVRVIIGEAMKELGRQFVLGRDIDEALEHSASLKEKGYTFSYDMLGEAARSDADARRYHLSYSEAISRLAPGCTAPSVRQNPGISVKLSALHPRFEHGKRQLVMTELLGRVSALAQLARSASMGFNIDAEE</sequence>
<proteinExistence type="predicted"/>
<keyword evidence="1" id="KW-0560">Oxidoreductase</keyword>
<dbReference type="EMBL" id="UINC01056314">
    <property type="protein sequence ID" value="SVB76192.1"/>
    <property type="molecule type" value="Genomic_DNA"/>
</dbReference>
<dbReference type="Gene3D" id="3.20.20.220">
    <property type="match status" value="1"/>
</dbReference>
<name>A0A382GMR8_9ZZZZ</name>
<dbReference type="InterPro" id="IPR024089">
    <property type="entry name" value="PRODH_PutA_dom_I/II"/>
</dbReference>
<feature type="non-terminal residue" evidence="4">
    <location>
        <position position="286"/>
    </location>
</feature>
<feature type="domain" description="Proline dehydrogenase" evidence="2">
    <location>
        <begin position="182"/>
        <end position="286"/>
    </location>
</feature>
<evidence type="ECO:0000259" key="3">
    <source>
        <dbReference type="Pfam" id="PF14850"/>
    </source>
</evidence>
<reference evidence="4" key="1">
    <citation type="submission" date="2018-05" db="EMBL/GenBank/DDBJ databases">
        <authorList>
            <person name="Lanie J.A."/>
            <person name="Ng W.-L."/>
            <person name="Kazmierczak K.M."/>
            <person name="Andrzejewski T.M."/>
            <person name="Davidsen T.M."/>
            <person name="Wayne K.J."/>
            <person name="Tettelin H."/>
            <person name="Glass J.I."/>
            <person name="Rusch D."/>
            <person name="Podicherti R."/>
            <person name="Tsui H.-C.T."/>
            <person name="Winkler M.E."/>
        </authorList>
    </citation>
    <scope>NUCLEOTIDE SEQUENCE</scope>
</reference>
<dbReference type="SUPFAM" id="SSF81935">
    <property type="entry name" value="N-terminal domain of bifunctional PutA protein"/>
    <property type="match status" value="1"/>
</dbReference>
<dbReference type="Gene3D" id="1.10.2060.10">
    <property type="entry name" value="PutA proline dehydrogenase (PRODH), domain 2"/>
    <property type="match status" value="1"/>
</dbReference>
<evidence type="ECO:0000259" key="2">
    <source>
        <dbReference type="Pfam" id="PF01619"/>
    </source>
</evidence>
<dbReference type="InterPro" id="IPR002872">
    <property type="entry name" value="Proline_DH_dom"/>
</dbReference>
<feature type="domain" description="Proline dehydrogenase PutA" evidence="3">
    <location>
        <begin position="61"/>
        <end position="172"/>
    </location>
</feature>
<gene>
    <name evidence="4" type="ORF">METZ01_LOCUS229046</name>
</gene>